<name>A0A6M3KVK6_9ZZZZ</name>
<protein>
    <submittedName>
        <fullName evidence="1">Uncharacterized protein</fullName>
    </submittedName>
</protein>
<evidence type="ECO:0000313" key="1">
    <source>
        <dbReference type="EMBL" id="QJA86049.1"/>
    </source>
</evidence>
<sequence length="187" mass="21202">MKIAHATLESLAPYSQSRMHSEPKLDKESHSDYEARTWRSRMHATANGNVFIPPMAFKFGLETAARFLRLRIPGKGQSEYGKHFQAGVIVPEGLVLPIKRADVQGEWLNLHANGKRGSGTRVSRCMPMIPEWRGVVVYYVLDDTIPKDIFEQVLRESGNFIGIGRFRPQNGGYLGRYKVVEVKWDGE</sequence>
<dbReference type="AlphaFoldDB" id="A0A6M3KVK6"/>
<organism evidence="1">
    <name type="scientific">viral metagenome</name>
    <dbReference type="NCBI Taxonomy" id="1070528"/>
    <lineage>
        <taxon>unclassified sequences</taxon>
        <taxon>metagenomes</taxon>
        <taxon>organismal metagenomes</taxon>
    </lineage>
</organism>
<proteinExistence type="predicted"/>
<reference evidence="1" key="1">
    <citation type="submission" date="2020-03" db="EMBL/GenBank/DDBJ databases">
        <title>The deep terrestrial virosphere.</title>
        <authorList>
            <person name="Holmfeldt K."/>
            <person name="Nilsson E."/>
            <person name="Simone D."/>
            <person name="Lopez-Fernandez M."/>
            <person name="Wu X."/>
            <person name="de Brujin I."/>
            <person name="Lundin D."/>
            <person name="Andersson A."/>
            <person name="Bertilsson S."/>
            <person name="Dopson M."/>
        </authorList>
    </citation>
    <scope>NUCLEOTIDE SEQUENCE</scope>
    <source>
        <strain evidence="1">MM415B02146</strain>
    </source>
</reference>
<gene>
    <name evidence="1" type="ORF">MM415B02146_0003</name>
</gene>
<dbReference type="EMBL" id="MT142611">
    <property type="protein sequence ID" value="QJA86049.1"/>
    <property type="molecule type" value="Genomic_DNA"/>
</dbReference>
<accession>A0A6M3KVK6</accession>